<proteinExistence type="inferred from homology"/>
<keyword evidence="4" id="KW-1208">Phospholipid metabolism</keyword>
<dbReference type="EC" id="2.3.1.51" evidence="4"/>
<evidence type="ECO:0000313" key="7">
    <source>
        <dbReference type="Proteomes" id="UP000198847"/>
    </source>
</evidence>
<comment type="domain">
    <text evidence="4">The HXXXXD motif is essential for acyltransferase activity and may constitute the binding site for the phosphate moiety of the glycerol-3-phosphate.</text>
</comment>
<protein>
    <recommendedName>
        <fullName evidence="4">1-acyl-sn-glycerol-3-phosphate acyltransferase</fullName>
        <ecNumber evidence="4">2.3.1.51</ecNumber>
    </recommendedName>
</protein>
<dbReference type="NCBIfam" id="TIGR00530">
    <property type="entry name" value="AGP_acyltrn"/>
    <property type="match status" value="1"/>
</dbReference>
<comment type="catalytic activity">
    <reaction evidence="4">
        <text>a 1-acyl-sn-glycero-3-phosphate + an acyl-CoA = a 1,2-diacyl-sn-glycero-3-phosphate + CoA</text>
        <dbReference type="Rhea" id="RHEA:19709"/>
        <dbReference type="ChEBI" id="CHEBI:57287"/>
        <dbReference type="ChEBI" id="CHEBI:57970"/>
        <dbReference type="ChEBI" id="CHEBI:58342"/>
        <dbReference type="ChEBI" id="CHEBI:58608"/>
        <dbReference type="EC" id="2.3.1.51"/>
    </reaction>
</comment>
<keyword evidence="4" id="KW-0443">Lipid metabolism</keyword>
<dbReference type="RefSeq" id="WP_091744677.1">
    <property type="nucleotide sequence ID" value="NZ_FODY01000005.1"/>
</dbReference>
<dbReference type="InterPro" id="IPR002123">
    <property type="entry name" value="Plipid/glycerol_acylTrfase"/>
</dbReference>
<keyword evidence="3 4" id="KW-0012">Acyltransferase</keyword>
<dbReference type="Proteomes" id="UP000198847">
    <property type="component" value="Unassembled WGS sequence"/>
</dbReference>
<evidence type="ECO:0000256" key="1">
    <source>
        <dbReference type="ARBA" id="ARBA00008655"/>
    </source>
</evidence>
<sequence>MAVYNVLRFLFHLLFLTVFRWKVEGEENIPTHGGAIIAPNHISLWDPPLMGAALSRRIHFMAKEELFSYPVFSWIITRLKAFPVKRGAADRNAIRTAVTLLEQGELVGLFPEGTRGKKGVLGPAEPGVLMIAVKANVPIIPVAIIGTDKVGRFPILFPRFIVRFGKPLRVPPGKLSREETEVQGRRVMAEIAALLVRQ</sequence>
<evidence type="ECO:0000256" key="2">
    <source>
        <dbReference type="ARBA" id="ARBA00022679"/>
    </source>
</evidence>
<dbReference type="GO" id="GO:0006654">
    <property type="term" value="P:phosphatidic acid biosynthetic process"/>
    <property type="evidence" value="ECO:0007669"/>
    <property type="project" value="TreeGrafter"/>
</dbReference>
<reference evidence="6 7" key="1">
    <citation type="submission" date="2016-10" db="EMBL/GenBank/DDBJ databases">
        <authorList>
            <person name="de Groot N.N."/>
        </authorList>
    </citation>
    <scope>NUCLEOTIDE SEQUENCE [LARGE SCALE GENOMIC DNA]</scope>
    <source>
        <strain evidence="6 7">DSM 13305</strain>
    </source>
</reference>
<feature type="domain" description="Phospholipid/glycerol acyltransferase" evidence="5">
    <location>
        <begin position="35"/>
        <end position="147"/>
    </location>
</feature>
<comment type="similarity">
    <text evidence="1 4">Belongs to the 1-acyl-sn-glycerol-3-phosphate acyltransferase family.</text>
</comment>
<dbReference type="Pfam" id="PF01553">
    <property type="entry name" value="Acyltransferase"/>
    <property type="match status" value="1"/>
</dbReference>
<dbReference type="GO" id="GO:0003841">
    <property type="term" value="F:1-acylglycerol-3-phosphate O-acyltransferase activity"/>
    <property type="evidence" value="ECO:0007669"/>
    <property type="project" value="UniProtKB-UniRule"/>
</dbReference>
<dbReference type="GO" id="GO:0016020">
    <property type="term" value="C:membrane"/>
    <property type="evidence" value="ECO:0007669"/>
    <property type="project" value="InterPro"/>
</dbReference>
<organism evidence="6 7">
    <name type="scientific">Propionispora vibrioides</name>
    <dbReference type="NCBI Taxonomy" id="112903"/>
    <lineage>
        <taxon>Bacteria</taxon>
        <taxon>Bacillati</taxon>
        <taxon>Bacillota</taxon>
        <taxon>Negativicutes</taxon>
        <taxon>Selenomonadales</taxon>
        <taxon>Sporomusaceae</taxon>
        <taxon>Propionispora</taxon>
    </lineage>
</organism>
<name>A0A1H8SD02_9FIRM</name>
<dbReference type="SUPFAM" id="SSF69593">
    <property type="entry name" value="Glycerol-3-phosphate (1)-acyltransferase"/>
    <property type="match status" value="1"/>
</dbReference>
<keyword evidence="4" id="KW-0444">Lipid biosynthesis</keyword>
<gene>
    <name evidence="6" type="ORF">SAMN04490178_1054</name>
</gene>
<keyword evidence="4" id="KW-0594">Phospholipid biosynthesis</keyword>
<evidence type="ECO:0000256" key="3">
    <source>
        <dbReference type="ARBA" id="ARBA00023315"/>
    </source>
</evidence>
<dbReference type="InterPro" id="IPR004552">
    <property type="entry name" value="AGP_acyltrans"/>
</dbReference>
<dbReference type="AlphaFoldDB" id="A0A1H8SD02"/>
<evidence type="ECO:0000256" key="4">
    <source>
        <dbReference type="RuleBase" id="RU361267"/>
    </source>
</evidence>
<dbReference type="CDD" id="cd07989">
    <property type="entry name" value="LPLAT_AGPAT-like"/>
    <property type="match status" value="1"/>
</dbReference>
<evidence type="ECO:0000313" key="6">
    <source>
        <dbReference type="EMBL" id="SEO76552.1"/>
    </source>
</evidence>
<keyword evidence="7" id="KW-1185">Reference proteome</keyword>
<keyword evidence="2 4" id="KW-0808">Transferase</keyword>
<dbReference type="OrthoDB" id="9803035at2"/>
<accession>A0A1H8SD02</accession>
<dbReference type="SMART" id="SM00563">
    <property type="entry name" value="PlsC"/>
    <property type="match status" value="1"/>
</dbReference>
<evidence type="ECO:0000259" key="5">
    <source>
        <dbReference type="SMART" id="SM00563"/>
    </source>
</evidence>
<dbReference type="STRING" id="112903.SAMN04490178_1054"/>
<dbReference type="EMBL" id="FODY01000005">
    <property type="protein sequence ID" value="SEO76552.1"/>
    <property type="molecule type" value="Genomic_DNA"/>
</dbReference>
<dbReference type="PANTHER" id="PTHR10434">
    <property type="entry name" value="1-ACYL-SN-GLYCEROL-3-PHOSPHATE ACYLTRANSFERASE"/>
    <property type="match status" value="1"/>
</dbReference>
<dbReference type="PANTHER" id="PTHR10434:SF11">
    <property type="entry name" value="1-ACYL-SN-GLYCEROL-3-PHOSPHATE ACYLTRANSFERASE"/>
    <property type="match status" value="1"/>
</dbReference>